<dbReference type="STRING" id="545697.HMPREF0216_01697"/>
<dbReference type="eggNOG" id="COG3250">
    <property type="taxonomic scope" value="Bacteria"/>
</dbReference>
<dbReference type="Gene3D" id="2.60.120.260">
    <property type="entry name" value="Galactose-binding domain-like"/>
    <property type="match status" value="2"/>
</dbReference>
<dbReference type="EMBL" id="AMEZ01000050">
    <property type="protein sequence ID" value="EKY26887.1"/>
    <property type="molecule type" value="Genomic_DNA"/>
</dbReference>
<evidence type="ECO:0000256" key="2">
    <source>
        <dbReference type="ARBA" id="ARBA00023295"/>
    </source>
</evidence>
<feature type="domain" description="F5/8 type C" evidence="5">
    <location>
        <begin position="1217"/>
        <end position="1369"/>
    </location>
</feature>
<keyword evidence="1 4" id="KW-0732">Signal</keyword>
<dbReference type="Gene3D" id="2.60.40.1220">
    <property type="match status" value="1"/>
</dbReference>
<dbReference type="InterPro" id="IPR013785">
    <property type="entry name" value="Aldolase_TIM"/>
</dbReference>
<dbReference type="eggNOG" id="COG3345">
    <property type="taxonomic scope" value="Bacteria"/>
</dbReference>
<name>L1QH29_9CLOT</name>
<evidence type="ECO:0000256" key="3">
    <source>
        <dbReference type="SAM" id="MobiDB-lite"/>
    </source>
</evidence>
<dbReference type="SUPFAM" id="SSF51445">
    <property type="entry name" value="(Trans)glycosidases"/>
    <property type="match status" value="1"/>
</dbReference>
<reference evidence="6 7" key="1">
    <citation type="submission" date="2012-05" db="EMBL/GenBank/DDBJ databases">
        <authorList>
            <person name="Weinstock G."/>
            <person name="Sodergren E."/>
            <person name="Lobos E.A."/>
            <person name="Fulton L."/>
            <person name="Fulton R."/>
            <person name="Courtney L."/>
            <person name="Fronick C."/>
            <person name="O'Laughlin M."/>
            <person name="Godfrey J."/>
            <person name="Wilson R.M."/>
            <person name="Miner T."/>
            <person name="Farmer C."/>
            <person name="Delehaunty K."/>
            <person name="Cordes M."/>
            <person name="Minx P."/>
            <person name="Tomlinson C."/>
            <person name="Chen J."/>
            <person name="Wollam A."/>
            <person name="Pepin K.H."/>
            <person name="Bhonagiri V."/>
            <person name="Zhang X."/>
            <person name="Suruliraj S."/>
            <person name="Warren W."/>
            <person name="Mitreva M."/>
            <person name="Mardis E.R."/>
            <person name="Wilson R.K."/>
        </authorList>
    </citation>
    <scope>NUCLEOTIDE SEQUENCE [LARGE SCALE GENOMIC DNA]</scope>
    <source>
        <strain evidence="6 7">DSM 1785</strain>
    </source>
</reference>
<dbReference type="InterPro" id="IPR017853">
    <property type="entry name" value="GH"/>
</dbReference>
<dbReference type="PROSITE" id="PS50022">
    <property type="entry name" value="FA58C_3"/>
    <property type="match status" value="2"/>
</dbReference>
<dbReference type="Gene3D" id="1.20.1270.90">
    <property type="entry name" value="AF1782-like"/>
    <property type="match status" value="1"/>
</dbReference>
<dbReference type="InterPro" id="IPR014755">
    <property type="entry name" value="Cu-Rt/internalin_Ig-like"/>
</dbReference>
<feature type="domain" description="F5/8 type C" evidence="5">
    <location>
        <begin position="106"/>
        <end position="277"/>
    </location>
</feature>
<evidence type="ECO:0000256" key="1">
    <source>
        <dbReference type="ARBA" id="ARBA00022729"/>
    </source>
</evidence>
<dbReference type="SUPFAM" id="SSF49899">
    <property type="entry name" value="Concanavalin A-like lectins/glucanases"/>
    <property type="match status" value="1"/>
</dbReference>
<organism evidence="6 7">
    <name type="scientific">Clostridium celatum DSM 1785</name>
    <dbReference type="NCBI Taxonomy" id="545697"/>
    <lineage>
        <taxon>Bacteria</taxon>
        <taxon>Bacillati</taxon>
        <taxon>Bacillota</taxon>
        <taxon>Clostridia</taxon>
        <taxon>Eubacteriales</taxon>
        <taxon>Clostridiaceae</taxon>
        <taxon>Clostridium</taxon>
    </lineage>
</organism>
<dbReference type="Gene3D" id="2.60.120.200">
    <property type="match status" value="1"/>
</dbReference>
<keyword evidence="7" id="KW-1185">Reference proteome</keyword>
<dbReference type="InterPro" id="IPR008979">
    <property type="entry name" value="Galactose-bd-like_sf"/>
</dbReference>
<dbReference type="InterPro" id="IPR000421">
    <property type="entry name" value="FA58C"/>
</dbReference>
<dbReference type="GO" id="GO:0016798">
    <property type="term" value="F:hydrolase activity, acting on glycosyl bonds"/>
    <property type="evidence" value="ECO:0007669"/>
    <property type="project" value="UniProtKB-KW"/>
</dbReference>
<gene>
    <name evidence="6" type="ORF">HMPREF0216_01697</name>
</gene>
<feature type="signal peptide" evidence="4">
    <location>
        <begin position="1"/>
        <end position="30"/>
    </location>
</feature>
<dbReference type="Pfam" id="PF00754">
    <property type="entry name" value="F5_F8_type_C"/>
    <property type="match status" value="2"/>
</dbReference>
<dbReference type="InterPro" id="IPR013320">
    <property type="entry name" value="ConA-like_dom_sf"/>
</dbReference>
<dbReference type="Proteomes" id="UP000010420">
    <property type="component" value="Unassembled WGS sequence"/>
</dbReference>
<accession>L1QH29</accession>
<protein>
    <submittedName>
        <fullName evidence="6">F5/8 type C domain protein</fullName>
    </submittedName>
</protein>
<dbReference type="OrthoDB" id="3183911at2"/>
<evidence type="ECO:0000259" key="5">
    <source>
        <dbReference type="PROSITE" id="PS50022"/>
    </source>
</evidence>
<feature type="chain" id="PRO_5003956794" evidence="4">
    <location>
        <begin position="31"/>
        <end position="1782"/>
    </location>
</feature>
<sequence>MKFSKISRKLMAAGLCLTMMISNTSLVATAETVQQQGSGNVSASKESNYITIENDYIKREFSIVDGRVLTSLIQNNRANTTLVPQSGSEDFVINILQDDEDSGEGEGEVNKGTAPTQVIDRTEWSATLSSNDGTQYQESDVAKLFDGNKDSYIDRYQISGYPVSLKIDLGEVKEVSSFSYLKRPGYSESAYGKNGTMGEYRLYVSEDGDNWVEAGLGEFTEKDHNLHEEGGLHNVGDIVYGNFDQTYTTRYVRIDQLSDALGSTQEFTGSEINLFEDVYKVDETPDVSEEASKTEIKSSDLIINTEATKIEDIENGKKLTISYEPYIFNGVEYLIDMVTVLEGDDHYMRSFLEIQVNDESARIDYIDLDNFILSNDIEDTLWSHPDLKDVSSMWMGKNELMLGQPIYANGMFFGSEFPAADTDIVSDEMQIRYYSGKSFEQLRSDNQLTTDGKFVSWQNVVGAAQGIDTDVVQTDFYEYISEIATPTEFRKQYNSWYDNMLGITDESIAKSFYGSEKGLTENGIEPVDSYVVDDGWNNYRDEEFNPNISSADAGESMNRTGFWEFNDKFPNELYTSTELTNKFQSKFGVWVGPQGGYNYFGGFAKYMEKMGTGYVQSDYWNNVCVGSDKYVNNLTSMFVDYQERFDVDYWKIDGFAVRPCTNENHDLMTGGTNNMYYTTDLWEKWTDAWEEMRENRAEEGKDLFINATCYVNLSPWILQWVNTVWVQDSGDTGQAGTGARHQQKITYRDNVYYNLFKVNQVQFPLKNIYNHDPIYGVSDGSSATTEDFRDFLFANSVRGTAFWELYYSPSIMDDEKWQVNADAINFAETNSHILEKAKLFGNRATQGVYGYSCWDGNEGIVSFRNPTGEVQEYSLQLTDVVGVPKTVSNLRGNQVLPYVVGETEAVSYGDTITVTLEPYETIILQYGNLDNEAAEIVSAKVTGDSEITVKFNERVENGDGVYTVEGNEVVSTELEADYRTIVINTANKVSDTVKLNINGERDSIGNSMIATLEIPVYDNEKVIFVQTGEELVDGENITKKYNGNIDTFLLDINKTYELKSNKVFEGTTDFGISMAVSTTSNNVNLFSQGEDIKLTIDEEGYLNLQVKDLAVNSKSEVTTVVEKAHGTFGTDEYVPTSTESTYVGKINDGKLHHIAAVREVNGMLKIYIDGELANSSYDELLVNQEIASGKVQIADNNFKGILGNIELRNNSIYYDEAKEIYEGYKSEAIIEYSRENWTATACSEMSGSTGDGNAECAIDGNLGSWWHTNYIGGDNHEGNHWLAVDFGGEITFDTVNVVSRGKGTNGSIKDYKLEGKVNGEWTTLKEDAFIDGVNDSIVFDEDITASAIRITALSTFNGANFAAIKEITATKKDRAATDEEKVELASLVKNIDANDYTIATVNRYNRVVNKVTALDEINTLQLGELKAELIAAYDGLLEAKELNDLLAKVKELNELDYTVESWAVLANALNSVNSVVSNIESVKADVDNVLNILNTAVNDLEKAEEKPEKPEEIFKMHLEIAVGEAEKVTEEELASVVTAVVNEFKAALEEAKAILANSNATQESIDTSFDRLSAVMQLLCFQKGDKEALILLIDRINGLNGDEYIKSTWDKLEAQLSLANIVVNDENAMEEEVKDSYNDLLRSFLSLRLKPSKDKLEGLINKVEGLNITNYTAETWSNVEKALRNAKNVMENQEATATEIAKAEENLTKAINGLVKANHSTNNGNSSNSQNQNSNNIVSGDNNSNSQNSGKLPDTGSPVRGIGVVLASGLMALGYTLTKKRR</sequence>
<keyword evidence="2" id="KW-0326">Glycosidase</keyword>
<dbReference type="Gene3D" id="3.20.20.70">
    <property type="entry name" value="Aldolase class I"/>
    <property type="match status" value="1"/>
</dbReference>
<dbReference type="PATRIC" id="fig|545697.3.peg.1671"/>
<evidence type="ECO:0000313" key="6">
    <source>
        <dbReference type="EMBL" id="EKY26887.1"/>
    </source>
</evidence>
<dbReference type="Gene3D" id="1.20.1270.70">
    <property type="entry name" value="Designed single chain three-helix bundle"/>
    <property type="match status" value="3"/>
</dbReference>
<comment type="caution">
    <text evidence="6">The sequence shown here is derived from an EMBL/GenBank/DDBJ whole genome shotgun (WGS) entry which is preliminary data.</text>
</comment>
<feature type="compositionally biased region" description="Low complexity" evidence="3">
    <location>
        <begin position="1718"/>
        <end position="1750"/>
    </location>
</feature>
<dbReference type="HOGENOM" id="CLU_001692_0_0_9"/>
<keyword evidence="2" id="KW-0378">Hydrolase</keyword>
<dbReference type="eggNOG" id="COG1196">
    <property type="taxonomic scope" value="Bacteria"/>
</dbReference>
<proteinExistence type="predicted"/>
<evidence type="ECO:0000256" key="4">
    <source>
        <dbReference type="SAM" id="SignalP"/>
    </source>
</evidence>
<dbReference type="RefSeq" id="WP_005213272.1">
    <property type="nucleotide sequence ID" value="NZ_KB291642.1"/>
</dbReference>
<evidence type="ECO:0000313" key="7">
    <source>
        <dbReference type="Proteomes" id="UP000010420"/>
    </source>
</evidence>
<dbReference type="Pfam" id="PF07554">
    <property type="entry name" value="FIVAR"/>
    <property type="match status" value="3"/>
</dbReference>
<feature type="region of interest" description="Disordered" evidence="3">
    <location>
        <begin position="1717"/>
        <end position="1757"/>
    </location>
</feature>
<dbReference type="SUPFAM" id="SSF49785">
    <property type="entry name" value="Galactose-binding domain-like"/>
    <property type="match status" value="2"/>
</dbReference>